<dbReference type="KEGG" id="saqu:EJC51_43530"/>
<proteinExistence type="predicted"/>
<protein>
    <submittedName>
        <fullName evidence="2">Uncharacterized protein</fullName>
    </submittedName>
</protein>
<dbReference type="EMBL" id="CP034463">
    <property type="protein sequence ID" value="AZP22362.1"/>
    <property type="molecule type" value="Genomic_DNA"/>
</dbReference>
<dbReference type="AlphaFoldDB" id="A0A3S9IDE9"/>
<dbReference type="PROSITE" id="PS50231">
    <property type="entry name" value="RICIN_B_LECTIN"/>
    <property type="match status" value="1"/>
</dbReference>
<evidence type="ECO:0000256" key="1">
    <source>
        <dbReference type="SAM" id="SignalP"/>
    </source>
</evidence>
<dbReference type="CDD" id="cd23415">
    <property type="entry name" value="beta-trefoil_Ricin_AH"/>
    <property type="match status" value="1"/>
</dbReference>
<keyword evidence="3" id="KW-1185">Reference proteome</keyword>
<dbReference type="InterPro" id="IPR035992">
    <property type="entry name" value="Ricin_B-like_lectins"/>
</dbReference>
<organism evidence="2 3">
    <name type="scientific">Streptomyces aquilus</name>
    <dbReference type="NCBI Taxonomy" id="2548456"/>
    <lineage>
        <taxon>Bacteria</taxon>
        <taxon>Bacillati</taxon>
        <taxon>Actinomycetota</taxon>
        <taxon>Actinomycetes</taxon>
        <taxon>Kitasatosporales</taxon>
        <taxon>Streptomycetaceae</taxon>
        <taxon>Streptomyces</taxon>
    </lineage>
</organism>
<dbReference type="Proteomes" id="UP000280197">
    <property type="component" value="Chromosome"/>
</dbReference>
<sequence length="157" mass="17513">MKSLKTAAAALLCAGALVTTTGSAEAVQESQDGGTAVLVVNTFQSLGTQRCMDDSYEYGFRTFPCNSGPYQQWDVHVFNDGTRRFQNKVTGRCVYDGPAGFSAQYCDSSEYVSWYVSRHHSVRLTFRNQYTDRCIDDSDDSGFRTTRCNGGIYQDWV</sequence>
<evidence type="ECO:0000313" key="2">
    <source>
        <dbReference type="EMBL" id="AZP22362.1"/>
    </source>
</evidence>
<reference evidence="2 3" key="1">
    <citation type="submission" date="2018-12" db="EMBL/GenBank/DDBJ databases">
        <authorList>
            <person name="Li K."/>
        </authorList>
    </citation>
    <scope>NUCLEOTIDE SEQUENCE [LARGE SCALE GENOMIC DNA]</scope>
    <source>
        <strain evidence="3">CR22</strain>
    </source>
</reference>
<dbReference type="RefSeq" id="WP_126276164.1">
    <property type="nucleotide sequence ID" value="NZ_CP034463.1"/>
</dbReference>
<feature type="signal peptide" evidence="1">
    <location>
        <begin position="1"/>
        <end position="26"/>
    </location>
</feature>
<name>A0A3S9IDE9_9ACTN</name>
<feature type="chain" id="PRO_5019453331" evidence="1">
    <location>
        <begin position="27"/>
        <end position="157"/>
    </location>
</feature>
<gene>
    <name evidence="2" type="ORF">EJC51_43530</name>
</gene>
<keyword evidence="1" id="KW-0732">Signal</keyword>
<evidence type="ECO:0000313" key="3">
    <source>
        <dbReference type="Proteomes" id="UP000280197"/>
    </source>
</evidence>
<dbReference type="SUPFAM" id="SSF50370">
    <property type="entry name" value="Ricin B-like lectins"/>
    <property type="match status" value="1"/>
</dbReference>
<accession>A0A3S9IDE9</accession>
<dbReference type="Gene3D" id="2.80.10.50">
    <property type="match status" value="1"/>
</dbReference>